<evidence type="ECO:0000313" key="2">
    <source>
        <dbReference type="Proteomes" id="UP000529417"/>
    </source>
</evidence>
<dbReference type="SUPFAM" id="SSF53850">
    <property type="entry name" value="Periplasmic binding protein-like II"/>
    <property type="match status" value="1"/>
</dbReference>
<protein>
    <submittedName>
        <fullName evidence="1">PhnD/SsuA/transferrin family substrate-binding protein</fullName>
    </submittedName>
</protein>
<evidence type="ECO:0000313" key="1">
    <source>
        <dbReference type="EMBL" id="NYS24318.1"/>
    </source>
</evidence>
<keyword evidence="2" id="KW-1185">Reference proteome</keyword>
<organism evidence="1 2">
    <name type="scientific">Rhabdonatronobacter sediminivivens</name>
    <dbReference type="NCBI Taxonomy" id="2743469"/>
    <lineage>
        <taxon>Bacteria</taxon>
        <taxon>Pseudomonadati</taxon>
        <taxon>Pseudomonadota</taxon>
        <taxon>Alphaproteobacteria</taxon>
        <taxon>Rhodobacterales</taxon>
        <taxon>Paracoccaceae</taxon>
        <taxon>Rhabdonatronobacter</taxon>
    </lineage>
</organism>
<dbReference type="Pfam" id="PF12974">
    <property type="entry name" value="Phosphonate-bd"/>
    <property type="match status" value="1"/>
</dbReference>
<dbReference type="AlphaFoldDB" id="A0A7Z0HXW6"/>
<name>A0A7Z0HXW6_9RHOB</name>
<accession>A0A7Z0HXW6</accession>
<reference evidence="1 2" key="1">
    <citation type="journal article" date="2000" name="Arch. Microbiol.">
        <title>Rhodobaca bogoriensis gen. nov. and sp. nov., an alkaliphilic purple nonsulfur bacterium from African Rift Valley soda lakes.</title>
        <authorList>
            <person name="Milford A.D."/>
            <person name="Achenbach L.A."/>
            <person name="Jung D.O."/>
            <person name="Madigan M.T."/>
        </authorList>
    </citation>
    <scope>NUCLEOTIDE SEQUENCE [LARGE SCALE GENOMIC DNA]</scope>
    <source>
        <strain evidence="1 2">2376</strain>
    </source>
</reference>
<sequence>MSALAALPMYDWPEARAQTDRLYAALRVRVPELPPELTRPADATALHALWRDPALVLAQTCWGPMGQGLAAHVAVLAQPDYGDVPGGRGVFYRSALVARDGDICPVPPGPDAVLPDGLAQMRLAINGADSLSGALALVADAGVSLQGARVTGGHRASVRAVAEGQADIAAIDCRSWALALAHEPAARALRVIGWTAERPGLPFITSRHTPAPLRARLTDALVALGAHAPARAA</sequence>
<dbReference type="Proteomes" id="UP000529417">
    <property type="component" value="Unassembled WGS sequence"/>
</dbReference>
<gene>
    <name evidence="1" type="ORF">HUK65_04870</name>
</gene>
<proteinExistence type="predicted"/>
<comment type="caution">
    <text evidence="1">The sequence shown here is derived from an EMBL/GenBank/DDBJ whole genome shotgun (WGS) entry which is preliminary data.</text>
</comment>
<dbReference type="RefSeq" id="WP_179905021.1">
    <property type="nucleotide sequence ID" value="NZ_JACBXS010000007.1"/>
</dbReference>
<dbReference type="EMBL" id="JACBXS010000007">
    <property type="protein sequence ID" value="NYS24318.1"/>
    <property type="molecule type" value="Genomic_DNA"/>
</dbReference>
<dbReference type="Gene3D" id="3.40.190.10">
    <property type="entry name" value="Periplasmic binding protein-like II"/>
    <property type="match status" value="1"/>
</dbReference>